<evidence type="ECO:0000313" key="2">
    <source>
        <dbReference type="EMBL" id="KAK8547560.1"/>
    </source>
</evidence>
<protein>
    <submittedName>
        <fullName evidence="2">Uncharacterized protein</fullName>
    </submittedName>
</protein>
<reference evidence="2 3" key="1">
    <citation type="journal article" date="2024" name="G3 (Bethesda)">
        <title>Genome assembly of Hibiscus sabdariffa L. provides insights into metabolisms of medicinal natural products.</title>
        <authorList>
            <person name="Kim T."/>
        </authorList>
    </citation>
    <scope>NUCLEOTIDE SEQUENCE [LARGE SCALE GENOMIC DNA]</scope>
    <source>
        <strain evidence="2">TK-2024</strain>
        <tissue evidence="2">Old leaves</tissue>
    </source>
</reference>
<feature type="region of interest" description="Disordered" evidence="1">
    <location>
        <begin position="1"/>
        <end position="58"/>
    </location>
</feature>
<evidence type="ECO:0000256" key="1">
    <source>
        <dbReference type="SAM" id="MobiDB-lite"/>
    </source>
</evidence>
<dbReference type="Proteomes" id="UP001472677">
    <property type="component" value="Unassembled WGS sequence"/>
</dbReference>
<name>A0ABR2DV80_9ROSI</name>
<dbReference type="EMBL" id="JBBPBM010000022">
    <property type="protein sequence ID" value="KAK8547560.1"/>
    <property type="molecule type" value="Genomic_DNA"/>
</dbReference>
<sequence>MLAIMPPRRETRSGVGVPIRDQNMDAGVGQHDGLPPPPPNPPVPPIPPMGRGVGNVHQAPQGMNFGAISPLIQAMTGAFQGVMSVSDYEV</sequence>
<proteinExistence type="predicted"/>
<comment type="caution">
    <text evidence="2">The sequence shown here is derived from an EMBL/GenBank/DDBJ whole genome shotgun (WGS) entry which is preliminary data.</text>
</comment>
<keyword evidence="3" id="KW-1185">Reference proteome</keyword>
<gene>
    <name evidence="2" type="ORF">V6N12_031697</name>
</gene>
<evidence type="ECO:0000313" key="3">
    <source>
        <dbReference type="Proteomes" id="UP001472677"/>
    </source>
</evidence>
<organism evidence="2 3">
    <name type="scientific">Hibiscus sabdariffa</name>
    <name type="common">roselle</name>
    <dbReference type="NCBI Taxonomy" id="183260"/>
    <lineage>
        <taxon>Eukaryota</taxon>
        <taxon>Viridiplantae</taxon>
        <taxon>Streptophyta</taxon>
        <taxon>Embryophyta</taxon>
        <taxon>Tracheophyta</taxon>
        <taxon>Spermatophyta</taxon>
        <taxon>Magnoliopsida</taxon>
        <taxon>eudicotyledons</taxon>
        <taxon>Gunneridae</taxon>
        <taxon>Pentapetalae</taxon>
        <taxon>rosids</taxon>
        <taxon>malvids</taxon>
        <taxon>Malvales</taxon>
        <taxon>Malvaceae</taxon>
        <taxon>Malvoideae</taxon>
        <taxon>Hibiscus</taxon>
    </lineage>
</organism>
<accession>A0ABR2DV80</accession>
<feature type="compositionally biased region" description="Pro residues" evidence="1">
    <location>
        <begin position="34"/>
        <end position="48"/>
    </location>
</feature>